<dbReference type="AlphaFoldDB" id="A0A438KQG1"/>
<organism evidence="4 5">
    <name type="scientific">Vitis vinifera</name>
    <name type="common">Grape</name>
    <dbReference type="NCBI Taxonomy" id="29760"/>
    <lineage>
        <taxon>Eukaryota</taxon>
        <taxon>Viridiplantae</taxon>
        <taxon>Streptophyta</taxon>
        <taxon>Embryophyta</taxon>
        <taxon>Tracheophyta</taxon>
        <taxon>Spermatophyta</taxon>
        <taxon>Magnoliopsida</taxon>
        <taxon>eudicotyledons</taxon>
        <taxon>Gunneridae</taxon>
        <taxon>Pentapetalae</taxon>
        <taxon>rosids</taxon>
        <taxon>Vitales</taxon>
        <taxon>Vitaceae</taxon>
        <taxon>Viteae</taxon>
        <taxon>Vitis</taxon>
    </lineage>
</organism>
<feature type="domain" description="Ternary complex factor MIP1 leucine-zipper" evidence="3">
    <location>
        <begin position="22"/>
        <end position="103"/>
    </location>
</feature>
<accession>A0A438KQG1</accession>
<comment type="caution">
    <text evidence="4">The sequence shown here is derived from an EMBL/GenBank/DDBJ whole genome shotgun (WGS) entry which is preliminary data.</text>
</comment>
<evidence type="ECO:0008006" key="6">
    <source>
        <dbReference type="Google" id="ProtNLM"/>
    </source>
</evidence>
<evidence type="ECO:0000259" key="2">
    <source>
        <dbReference type="Pfam" id="PF04784"/>
    </source>
</evidence>
<reference evidence="4 5" key="1">
    <citation type="journal article" date="2018" name="PLoS Genet.">
        <title>Population sequencing reveals clonal diversity and ancestral inbreeding in the grapevine cultivar Chardonnay.</title>
        <authorList>
            <person name="Roach M.J."/>
            <person name="Johnson D.L."/>
            <person name="Bohlmann J."/>
            <person name="van Vuuren H.J."/>
            <person name="Jones S.J."/>
            <person name="Pretorius I.S."/>
            <person name="Schmidt S.A."/>
            <person name="Borneman A.R."/>
        </authorList>
    </citation>
    <scope>NUCLEOTIDE SEQUENCE [LARGE SCALE GENOMIC DNA]</scope>
    <source>
        <strain evidence="5">cv. Chardonnay</strain>
        <tissue evidence="4">Leaf</tissue>
    </source>
</reference>
<feature type="region of interest" description="Disordered" evidence="1">
    <location>
        <begin position="120"/>
        <end position="148"/>
    </location>
</feature>
<name>A0A438KQG1_VITVI</name>
<sequence length="577" mass="65157">MENEGSRLVGANKTSMNRRRSSRERKMALLQDVDKLKKKLRHEENVHRALERAFTRPLGALPRLPPYLPPYTLELLAEVAVLEEEVVRLEEQVVNFRQGLYQEAVYISCKRHVENSTDVIDQSSVGSSKQEQSKSLSQNEINLETSATRPLPSLTRSFKETQFIFTSFGGGSARKGEPTCMNSSKNKQSPDKKSPRVITPVKKSPIKHEPVEKFRDPLKLQLECRLVDQERAQESSCASLDERVSEADSGPNKISEDIVKCLSSIFLRMSTLREKVVESDATPPPLAFASNESNGEAESLDPYGICLEFGARNVGPYKHLCDIQAGSVDLNRKTNALFLIHRLKLLLGKLACVNLEGLTHQQKLAFWINIYNSCMMNKSKARVLILPVFQAFLEHGVPENPEMVVALMQKATINVGGCLLNAITIEHFILRLPYHLKYTCSKAAKADEMKARSTFGLEWSEPLVTFALSCGSWSSPAVRVYTASEVEIELEVAKRDYLHAAVGISVTNKLIIPKLLDWYLLDFAKDFESFLDWISLQLPDDLRNEAVKCLERRGRGPLSQLVQVMPYDFSFRYLLHR</sequence>
<feature type="compositionally biased region" description="Polar residues" evidence="1">
    <location>
        <begin position="139"/>
        <end position="148"/>
    </location>
</feature>
<evidence type="ECO:0000259" key="3">
    <source>
        <dbReference type="Pfam" id="PF14389"/>
    </source>
</evidence>
<protein>
    <recommendedName>
        <fullName evidence="6">Ternary complex factor MIP1 leucine-zipper domain-containing protein</fullName>
    </recommendedName>
</protein>
<gene>
    <name evidence="4" type="ORF">CK203_000316</name>
</gene>
<proteinExistence type="predicted"/>
<feature type="region of interest" description="Disordered" evidence="1">
    <location>
        <begin position="1"/>
        <end position="23"/>
    </location>
</feature>
<dbReference type="PANTHER" id="PTHR46248">
    <property type="entry name" value="EXPRESSED PROTEIN"/>
    <property type="match status" value="1"/>
</dbReference>
<dbReference type="InterPro" id="IPR025757">
    <property type="entry name" value="MIP1_Leuzipper"/>
</dbReference>
<feature type="region of interest" description="Disordered" evidence="1">
    <location>
        <begin position="169"/>
        <end position="207"/>
    </location>
</feature>
<dbReference type="Pfam" id="PF04784">
    <property type="entry name" value="DUF547"/>
    <property type="match status" value="1"/>
</dbReference>
<dbReference type="Proteomes" id="UP000288805">
    <property type="component" value="Unassembled WGS sequence"/>
</dbReference>
<evidence type="ECO:0000313" key="5">
    <source>
        <dbReference type="Proteomes" id="UP000288805"/>
    </source>
</evidence>
<dbReference type="InterPro" id="IPR006869">
    <property type="entry name" value="DUF547"/>
</dbReference>
<dbReference type="PANTHER" id="PTHR46248:SF12">
    <property type="entry name" value="TERNARY COMPLEX FACTOR MIP1 LEUCINE-ZIPPER PROTEIN"/>
    <property type="match status" value="1"/>
</dbReference>
<dbReference type="EMBL" id="QGNW01000001">
    <property type="protein sequence ID" value="RVX23435.1"/>
    <property type="molecule type" value="Genomic_DNA"/>
</dbReference>
<evidence type="ECO:0000256" key="1">
    <source>
        <dbReference type="SAM" id="MobiDB-lite"/>
    </source>
</evidence>
<evidence type="ECO:0000313" key="4">
    <source>
        <dbReference type="EMBL" id="RVX23435.1"/>
    </source>
</evidence>
<dbReference type="Pfam" id="PF14389">
    <property type="entry name" value="Lzipper-MIP1"/>
    <property type="match status" value="1"/>
</dbReference>
<feature type="domain" description="DUF547" evidence="2">
    <location>
        <begin position="356"/>
        <end position="498"/>
    </location>
</feature>
<feature type="compositionally biased region" description="Low complexity" evidence="1">
    <location>
        <begin position="127"/>
        <end position="138"/>
    </location>
</feature>